<dbReference type="GO" id="GO:0030544">
    <property type="term" value="F:Hsp70 protein binding"/>
    <property type="evidence" value="ECO:0007669"/>
    <property type="project" value="InterPro"/>
</dbReference>
<organism evidence="5 6">
    <name type="scientific">Canavalia gladiata</name>
    <name type="common">Sword bean</name>
    <name type="synonym">Dolichos gladiatus</name>
    <dbReference type="NCBI Taxonomy" id="3824"/>
    <lineage>
        <taxon>Eukaryota</taxon>
        <taxon>Viridiplantae</taxon>
        <taxon>Streptophyta</taxon>
        <taxon>Embryophyta</taxon>
        <taxon>Tracheophyta</taxon>
        <taxon>Spermatophyta</taxon>
        <taxon>Magnoliopsida</taxon>
        <taxon>eudicotyledons</taxon>
        <taxon>Gunneridae</taxon>
        <taxon>Pentapetalae</taxon>
        <taxon>rosids</taxon>
        <taxon>fabids</taxon>
        <taxon>Fabales</taxon>
        <taxon>Fabaceae</taxon>
        <taxon>Papilionoideae</taxon>
        <taxon>50 kb inversion clade</taxon>
        <taxon>NPAAA clade</taxon>
        <taxon>indigoferoid/millettioid clade</taxon>
        <taxon>Phaseoleae</taxon>
        <taxon>Canavalia</taxon>
    </lineage>
</organism>
<dbReference type="InterPro" id="IPR044634">
    <property type="entry name" value="Zuotin/DnaJC2"/>
</dbReference>
<keyword evidence="2" id="KW-0812">Transmembrane</keyword>
<dbReference type="PANTHER" id="PTHR43999">
    <property type="entry name" value="DNAJ HOMOLOG SUBFAMILY C MEMBER 2"/>
    <property type="match status" value="1"/>
</dbReference>
<dbReference type="InterPro" id="IPR001005">
    <property type="entry name" value="SANT/Myb"/>
</dbReference>
<keyword evidence="6" id="KW-1185">Reference proteome</keyword>
<dbReference type="CDD" id="cd00167">
    <property type="entry name" value="SANT"/>
    <property type="match status" value="1"/>
</dbReference>
<keyword evidence="2" id="KW-0472">Membrane</keyword>
<dbReference type="GO" id="GO:0051083">
    <property type="term" value="P:'de novo' cotranslational protein folding"/>
    <property type="evidence" value="ECO:0007669"/>
    <property type="project" value="InterPro"/>
</dbReference>
<dbReference type="Pfam" id="PF00249">
    <property type="entry name" value="Myb_DNA-binding"/>
    <property type="match status" value="1"/>
</dbReference>
<dbReference type="AlphaFoldDB" id="A0AAN9MQ34"/>
<evidence type="ECO:0000313" key="6">
    <source>
        <dbReference type="Proteomes" id="UP001367508"/>
    </source>
</evidence>
<evidence type="ECO:0000256" key="2">
    <source>
        <dbReference type="SAM" id="Phobius"/>
    </source>
</evidence>
<dbReference type="InterPro" id="IPR017884">
    <property type="entry name" value="SANT_dom"/>
</dbReference>
<name>A0AAN9MQ34_CANGL</name>
<comment type="caution">
    <text evidence="5">The sequence shown here is derived from an EMBL/GenBank/DDBJ whole genome shotgun (WGS) entry which is preliminary data.</text>
</comment>
<feature type="domain" description="Myb-like" evidence="3">
    <location>
        <begin position="272"/>
        <end position="326"/>
    </location>
</feature>
<dbReference type="PROSITE" id="PS51293">
    <property type="entry name" value="SANT"/>
    <property type="match status" value="1"/>
</dbReference>
<dbReference type="PROSITE" id="PS50090">
    <property type="entry name" value="MYB_LIKE"/>
    <property type="match status" value="1"/>
</dbReference>
<dbReference type="PANTHER" id="PTHR43999:SF3">
    <property type="entry name" value="TRANSCRIPTION FACTOR MAMYB"/>
    <property type="match status" value="1"/>
</dbReference>
<dbReference type="Pfam" id="PF23082">
    <property type="entry name" value="Myb_DNA-binding_2"/>
    <property type="match status" value="1"/>
</dbReference>
<evidence type="ECO:0000256" key="1">
    <source>
        <dbReference type="SAM" id="MobiDB-lite"/>
    </source>
</evidence>
<dbReference type="EMBL" id="JAYMYQ010000001">
    <property type="protein sequence ID" value="KAK7358855.1"/>
    <property type="molecule type" value="Genomic_DNA"/>
</dbReference>
<feature type="region of interest" description="Disordered" evidence="1">
    <location>
        <begin position="122"/>
        <end position="159"/>
    </location>
</feature>
<evidence type="ECO:0000259" key="3">
    <source>
        <dbReference type="PROSITE" id="PS50090"/>
    </source>
</evidence>
<dbReference type="GO" id="GO:0006450">
    <property type="term" value="P:regulation of translational fidelity"/>
    <property type="evidence" value="ECO:0007669"/>
    <property type="project" value="InterPro"/>
</dbReference>
<sequence length="338" mass="37220">MLMRAGASDPAVPSSFSASYFRGFWVVSCVVRMEFLDEDTRPRFVFQSGAAANTEPQPNEKPTKPFLFVTVSLSSLLFVLSLFFLQSEPFKSLLFWLSISLFVGPFAPPSLTGGDVRVGRGNVVHFPDPEPEPDDDANKRGPKRRSKPRRSEEPTVVGSVVSVPSQKRRGDGGIENRVAVVEEEKEWNEEDVEVLKKQMVKHPVGKPGRWEAIAAAFGGRHGVESVIKTAKEMGEKRMDDSESYAQFLKKRKALDKRVVEEGGEDLVIGSATVENVESDWSSGEDIALLNALKAFPKDVSMRWEKVAAAVPGKSKAACMKRFAELKKGFRNAKAAADG</sequence>
<dbReference type="SUPFAM" id="SSF46689">
    <property type="entry name" value="Homeodomain-like"/>
    <property type="match status" value="2"/>
</dbReference>
<gene>
    <name evidence="5" type="ORF">VNO77_00795</name>
</gene>
<feature type="transmembrane region" description="Helical" evidence="2">
    <location>
        <begin position="93"/>
        <end position="111"/>
    </location>
</feature>
<dbReference type="Gene3D" id="1.10.10.60">
    <property type="entry name" value="Homeodomain-like"/>
    <property type="match status" value="2"/>
</dbReference>
<feature type="transmembrane region" description="Helical" evidence="2">
    <location>
        <begin position="66"/>
        <end position="87"/>
    </location>
</feature>
<protein>
    <submittedName>
        <fullName evidence="5">Uncharacterized protein</fullName>
    </submittedName>
</protein>
<reference evidence="5 6" key="1">
    <citation type="submission" date="2024-01" db="EMBL/GenBank/DDBJ databases">
        <title>The genomes of 5 underutilized Papilionoideae crops provide insights into root nodulation and disease resistanc.</title>
        <authorList>
            <person name="Jiang F."/>
        </authorList>
    </citation>
    <scope>NUCLEOTIDE SEQUENCE [LARGE SCALE GENOMIC DNA]</scope>
    <source>
        <strain evidence="5">LVBAO_FW01</strain>
        <tissue evidence="5">Leaves</tissue>
    </source>
</reference>
<dbReference type="GO" id="GO:0005829">
    <property type="term" value="C:cytosol"/>
    <property type="evidence" value="ECO:0007669"/>
    <property type="project" value="TreeGrafter"/>
</dbReference>
<dbReference type="Proteomes" id="UP001367508">
    <property type="component" value="Unassembled WGS sequence"/>
</dbReference>
<dbReference type="InterPro" id="IPR009057">
    <property type="entry name" value="Homeodomain-like_sf"/>
</dbReference>
<dbReference type="SMART" id="SM00717">
    <property type="entry name" value="SANT"/>
    <property type="match status" value="2"/>
</dbReference>
<proteinExistence type="predicted"/>
<evidence type="ECO:0000259" key="4">
    <source>
        <dbReference type="PROSITE" id="PS51293"/>
    </source>
</evidence>
<accession>A0AAN9MQ34</accession>
<keyword evidence="2" id="KW-1133">Transmembrane helix</keyword>
<dbReference type="GO" id="GO:0043022">
    <property type="term" value="F:ribosome binding"/>
    <property type="evidence" value="ECO:0007669"/>
    <property type="project" value="InterPro"/>
</dbReference>
<feature type="domain" description="SANT" evidence="4">
    <location>
        <begin position="275"/>
        <end position="330"/>
    </location>
</feature>
<dbReference type="FunFam" id="1.10.10.60:FF:000416">
    <property type="entry name" value="Myb family transcription factor"/>
    <property type="match status" value="1"/>
</dbReference>
<evidence type="ECO:0000313" key="5">
    <source>
        <dbReference type="EMBL" id="KAK7358855.1"/>
    </source>
</evidence>